<evidence type="ECO:0000256" key="8">
    <source>
        <dbReference type="ARBA" id="ARBA00022722"/>
    </source>
</evidence>
<evidence type="ECO:0000259" key="23">
    <source>
        <dbReference type="Pfam" id="PF03104"/>
    </source>
</evidence>
<dbReference type="InterPro" id="IPR042087">
    <property type="entry name" value="DNA_pol_B_thumb"/>
</dbReference>
<evidence type="ECO:0000256" key="19">
    <source>
        <dbReference type="ARBA" id="ARBA00049244"/>
    </source>
</evidence>
<keyword evidence="7 20" id="KW-0235">DNA replication</keyword>
<keyword evidence="6 20" id="KW-0548">Nucleotidyltransferase</keyword>
<evidence type="ECO:0000256" key="9">
    <source>
        <dbReference type="ARBA" id="ARBA00022723"/>
    </source>
</evidence>
<evidence type="ECO:0000256" key="17">
    <source>
        <dbReference type="ARBA" id="ARBA00023125"/>
    </source>
</evidence>
<dbReference type="Gene3D" id="1.10.287.690">
    <property type="entry name" value="Helix hairpin bin"/>
    <property type="match status" value="1"/>
</dbReference>
<keyword evidence="5 20" id="KW-0808">Transferase</keyword>
<comment type="similarity">
    <text evidence="3 20">Belongs to the DNA polymerase type-B family.</text>
</comment>
<accession>A0A0D2VFR5</accession>
<evidence type="ECO:0000256" key="11">
    <source>
        <dbReference type="ARBA" id="ARBA00022801"/>
    </source>
</evidence>
<dbReference type="InterPro" id="IPR023211">
    <property type="entry name" value="DNA_pol_palm_dom_sf"/>
</dbReference>
<dbReference type="PROSITE" id="PS00116">
    <property type="entry name" value="DNA_POLYMERASE_B"/>
    <property type="match status" value="1"/>
</dbReference>
<dbReference type="InterPro" id="IPR017964">
    <property type="entry name" value="DNA-dir_DNA_pol_B_CS"/>
</dbReference>
<dbReference type="GO" id="GO:0000166">
    <property type="term" value="F:nucleotide binding"/>
    <property type="evidence" value="ECO:0007669"/>
    <property type="project" value="InterPro"/>
</dbReference>
<dbReference type="InParanoid" id="A0A0D2VFR5"/>
<dbReference type="GO" id="GO:0003677">
    <property type="term" value="F:DNA binding"/>
    <property type="evidence" value="ECO:0007669"/>
    <property type="project" value="UniProtKB-KW"/>
</dbReference>
<evidence type="ECO:0000313" key="26">
    <source>
        <dbReference type="EMBL" id="KJE88577.1"/>
    </source>
</evidence>
<dbReference type="FunFam" id="3.30.342.10:FF:000003">
    <property type="entry name" value="DNA polymerase"/>
    <property type="match status" value="1"/>
</dbReference>
<evidence type="ECO:0000256" key="4">
    <source>
        <dbReference type="ARBA" id="ARBA00022485"/>
    </source>
</evidence>
<name>A0A0D2VFR5_CAPO3</name>
<keyword evidence="18 20" id="KW-0539">Nucleus</keyword>
<dbReference type="InterPro" id="IPR006134">
    <property type="entry name" value="DNA-dir_DNA_pol_B_multi_dom"/>
</dbReference>
<comment type="subcellular location">
    <subcellularLocation>
        <location evidence="2 20">Nucleus</location>
    </subcellularLocation>
</comment>
<dbReference type="Gene3D" id="3.30.420.10">
    <property type="entry name" value="Ribonuclease H-like superfamily/Ribonuclease H"/>
    <property type="match status" value="1"/>
</dbReference>
<evidence type="ECO:0000256" key="13">
    <source>
        <dbReference type="ARBA" id="ARBA00022839"/>
    </source>
</evidence>
<dbReference type="GO" id="GO:0045004">
    <property type="term" value="P:DNA replication proofreading"/>
    <property type="evidence" value="ECO:0007669"/>
    <property type="project" value="TreeGrafter"/>
</dbReference>
<organism evidence="26 27">
    <name type="scientific">Capsaspora owczarzaki (strain ATCC 30864)</name>
    <dbReference type="NCBI Taxonomy" id="595528"/>
    <lineage>
        <taxon>Eukaryota</taxon>
        <taxon>Filasterea</taxon>
        <taxon>Capsaspora</taxon>
    </lineage>
</organism>
<evidence type="ECO:0000256" key="18">
    <source>
        <dbReference type="ARBA" id="ARBA00023242"/>
    </source>
</evidence>
<keyword evidence="9 20" id="KW-0479">Metal-binding</keyword>
<evidence type="ECO:0000256" key="20">
    <source>
        <dbReference type="RuleBase" id="RU000442"/>
    </source>
</evidence>
<dbReference type="PRINTS" id="PR00106">
    <property type="entry name" value="DNAPOLB"/>
</dbReference>
<dbReference type="GO" id="GO:0008296">
    <property type="term" value="F:3'-5'-DNA exonuclease activity"/>
    <property type="evidence" value="ECO:0007669"/>
    <property type="project" value="TreeGrafter"/>
</dbReference>
<dbReference type="GO" id="GO:0043625">
    <property type="term" value="C:delta DNA polymerase complex"/>
    <property type="evidence" value="ECO:0007669"/>
    <property type="project" value="TreeGrafter"/>
</dbReference>
<evidence type="ECO:0000259" key="25">
    <source>
        <dbReference type="Pfam" id="PF24055"/>
    </source>
</evidence>
<dbReference type="eggNOG" id="KOG0969">
    <property type="taxonomic scope" value="Eukaryota"/>
</dbReference>
<keyword evidence="10 20" id="KW-0863">Zinc-finger</keyword>
<evidence type="ECO:0000256" key="12">
    <source>
        <dbReference type="ARBA" id="ARBA00022833"/>
    </source>
</evidence>
<keyword evidence="12 20" id="KW-0862">Zinc</keyword>
<dbReference type="PANTHER" id="PTHR10322">
    <property type="entry name" value="DNA POLYMERASE CATALYTIC SUBUNIT"/>
    <property type="match status" value="1"/>
</dbReference>
<feature type="domain" description="DNA polymerase delta/zeta catalytic subunit N-terminal" evidence="25">
    <location>
        <begin position="284"/>
        <end position="360"/>
    </location>
</feature>
<dbReference type="Gene3D" id="3.90.1600.10">
    <property type="entry name" value="Palm domain of DNA polymerase"/>
    <property type="match status" value="1"/>
</dbReference>
<dbReference type="GO" id="GO:0006297">
    <property type="term" value="P:nucleotide-excision repair, DNA gap filling"/>
    <property type="evidence" value="ECO:0007669"/>
    <property type="project" value="TreeGrafter"/>
</dbReference>
<evidence type="ECO:0000256" key="21">
    <source>
        <dbReference type="SAM" id="MobiDB-lite"/>
    </source>
</evidence>
<evidence type="ECO:0000256" key="6">
    <source>
        <dbReference type="ARBA" id="ARBA00022695"/>
    </source>
</evidence>
<dbReference type="PANTHER" id="PTHR10322:SF23">
    <property type="entry name" value="DNA POLYMERASE DELTA CATALYTIC SUBUNIT"/>
    <property type="match status" value="1"/>
</dbReference>
<protein>
    <recommendedName>
        <fullName evidence="20">DNA polymerase</fullName>
        <ecNumber evidence="20">2.7.7.7</ecNumber>
    </recommendedName>
</protein>
<dbReference type="Pfam" id="PF00136">
    <property type="entry name" value="DNA_pol_B"/>
    <property type="match status" value="2"/>
</dbReference>
<feature type="domain" description="DNA-directed DNA polymerase family B multifunctional" evidence="22">
    <location>
        <begin position="1099"/>
        <end position="1181"/>
    </location>
</feature>
<proteinExistence type="inferred from homology"/>
<feature type="region of interest" description="Disordered" evidence="21">
    <location>
        <begin position="146"/>
        <end position="170"/>
    </location>
</feature>
<dbReference type="GO" id="GO:0003887">
    <property type="term" value="F:DNA-directed DNA polymerase activity"/>
    <property type="evidence" value="ECO:0007669"/>
    <property type="project" value="UniProtKB-KW"/>
</dbReference>
<dbReference type="Gene3D" id="2.40.50.730">
    <property type="match status" value="2"/>
</dbReference>
<dbReference type="InterPro" id="IPR036397">
    <property type="entry name" value="RNaseH_sf"/>
</dbReference>
<dbReference type="GO" id="GO:0008270">
    <property type="term" value="F:zinc ion binding"/>
    <property type="evidence" value="ECO:0007669"/>
    <property type="project" value="UniProtKB-KW"/>
</dbReference>
<evidence type="ECO:0000256" key="16">
    <source>
        <dbReference type="ARBA" id="ARBA00023014"/>
    </source>
</evidence>
<dbReference type="SUPFAM" id="SSF53098">
    <property type="entry name" value="Ribonuclease H-like"/>
    <property type="match status" value="1"/>
</dbReference>
<evidence type="ECO:0000259" key="22">
    <source>
        <dbReference type="Pfam" id="PF00136"/>
    </source>
</evidence>
<evidence type="ECO:0000256" key="2">
    <source>
        <dbReference type="ARBA" id="ARBA00004123"/>
    </source>
</evidence>
<dbReference type="InterPro" id="IPR050240">
    <property type="entry name" value="DNA_pol_type-B"/>
</dbReference>
<keyword evidence="15 20" id="KW-0408">Iron</keyword>
<dbReference type="Pfam" id="PF14260">
    <property type="entry name" value="zf-C4pol"/>
    <property type="match status" value="1"/>
</dbReference>
<evidence type="ECO:0000256" key="7">
    <source>
        <dbReference type="ARBA" id="ARBA00022705"/>
    </source>
</evidence>
<evidence type="ECO:0000256" key="3">
    <source>
        <dbReference type="ARBA" id="ARBA00005755"/>
    </source>
</evidence>
<dbReference type="InterPro" id="IPR056435">
    <property type="entry name" value="DPOD/Z_N"/>
</dbReference>
<gene>
    <name evidence="26" type="ORF">CAOG_000215</name>
</gene>
<dbReference type="FunFam" id="3.30.420.10:FF:000004">
    <property type="entry name" value="DNA polymerase"/>
    <property type="match status" value="1"/>
</dbReference>
<dbReference type="SUPFAM" id="SSF56672">
    <property type="entry name" value="DNA/RNA polymerases"/>
    <property type="match status" value="1"/>
</dbReference>
<feature type="region of interest" description="Disordered" evidence="21">
    <location>
        <begin position="1076"/>
        <end position="1101"/>
    </location>
</feature>
<dbReference type="Pfam" id="PF03104">
    <property type="entry name" value="DNA_pol_B_exo1"/>
    <property type="match status" value="1"/>
</dbReference>
<dbReference type="NCBIfam" id="TIGR00592">
    <property type="entry name" value="pol2"/>
    <property type="match status" value="1"/>
</dbReference>
<comment type="cofactor">
    <cofactor evidence="1 20">
        <name>[4Fe-4S] cluster</name>
        <dbReference type="ChEBI" id="CHEBI:49883"/>
    </cofactor>
</comment>
<keyword evidence="13" id="KW-0269">Exonuclease</keyword>
<keyword evidence="17 20" id="KW-0238">DNA-binding</keyword>
<dbReference type="PhylomeDB" id="A0A0D2VFR5"/>
<dbReference type="Proteomes" id="UP000008743">
    <property type="component" value="Unassembled WGS sequence"/>
</dbReference>
<feature type="domain" description="DNA-directed DNA polymerase family B multifunctional" evidence="22">
    <location>
        <begin position="728"/>
        <end position="1078"/>
    </location>
</feature>
<dbReference type="EMBL" id="KE346360">
    <property type="protein sequence ID" value="KJE88577.1"/>
    <property type="molecule type" value="Genomic_DNA"/>
</dbReference>
<keyword evidence="11" id="KW-0378">Hydrolase</keyword>
<dbReference type="GO" id="GO:0006287">
    <property type="term" value="P:base-excision repair, gap-filling"/>
    <property type="evidence" value="ECO:0007669"/>
    <property type="project" value="TreeGrafter"/>
</dbReference>
<dbReference type="CDD" id="cd05777">
    <property type="entry name" value="DNA_polB_delta_exo"/>
    <property type="match status" value="1"/>
</dbReference>
<dbReference type="SMART" id="SM00486">
    <property type="entry name" value="POLBc"/>
    <property type="match status" value="1"/>
</dbReference>
<dbReference type="InterPro" id="IPR025687">
    <property type="entry name" value="Znf-C4pol"/>
</dbReference>
<comment type="catalytic activity">
    <reaction evidence="19 20">
        <text>DNA(n) + a 2'-deoxyribonucleoside 5'-triphosphate = DNA(n+1) + diphosphate</text>
        <dbReference type="Rhea" id="RHEA:22508"/>
        <dbReference type="Rhea" id="RHEA-COMP:17339"/>
        <dbReference type="Rhea" id="RHEA-COMP:17340"/>
        <dbReference type="ChEBI" id="CHEBI:33019"/>
        <dbReference type="ChEBI" id="CHEBI:61560"/>
        <dbReference type="ChEBI" id="CHEBI:173112"/>
        <dbReference type="EC" id="2.7.7.7"/>
    </reaction>
</comment>
<dbReference type="OrthoDB" id="2414538at2759"/>
<dbReference type="CDD" id="cd05533">
    <property type="entry name" value="POLBc_delta"/>
    <property type="match status" value="1"/>
</dbReference>
<dbReference type="STRING" id="595528.A0A0D2VFR5"/>
<evidence type="ECO:0000259" key="24">
    <source>
        <dbReference type="Pfam" id="PF14260"/>
    </source>
</evidence>
<evidence type="ECO:0000256" key="10">
    <source>
        <dbReference type="ARBA" id="ARBA00022771"/>
    </source>
</evidence>
<dbReference type="Pfam" id="PF24055">
    <property type="entry name" value="POL3_N"/>
    <property type="match status" value="1"/>
</dbReference>
<evidence type="ECO:0000256" key="1">
    <source>
        <dbReference type="ARBA" id="ARBA00001966"/>
    </source>
</evidence>
<feature type="region of interest" description="Disordered" evidence="21">
    <location>
        <begin position="1"/>
        <end position="83"/>
    </location>
</feature>
<dbReference type="EC" id="2.7.7.7" evidence="20"/>
<dbReference type="InterPro" id="IPR012337">
    <property type="entry name" value="RNaseH-like_sf"/>
</dbReference>
<keyword evidence="8" id="KW-0540">Nuclease</keyword>
<feature type="domain" description="DNA-directed DNA polymerase family B exonuclease" evidence="23">
    <location>
        <begin position="465"/>
        <end position="664"/>
    </location>
</feature>
<feature type="region of interest" description="Disordered" evidence="21">
    <location>
        <begin position="96"/>
        <end position="116"/>
    </location>
</feature>
<dbReference type="FunCoup" id="A0A0D2VFR5">
    <property type="interactions" value="482"/>
</dbReference>
<evidence type="ECO:0000256" key="5">
    <source>
        <dbReference type="ARBA" id="ARBA00022679"/>
    </source>
</evidence>
<reference evidence="27" key="1">
    <citation type="submission" date="2011-02" db="EMBL/GenBank/DDBJ databases">
        <title>The Genome Sequence of Capsaspora owczarzaki ATCC 30864.</title>
        <authorList>
            <person name="Russ C."/>
            <person name="Cuomo C."/>
            <person name="Burger G."/>
            <person name="Gray M.W."/>
            <person name="Holland P.W.H."/>
            <person name="King N."/>
            <person name="Lang F.B.F."/>
            <person name="Roger A.J."/>
            <person name="Ruiz-Trillo I."/>
            <person name="Young S.K."/>
            <person name="Zeng Q."/>
            <person name="Gargeya S."/>
            <person name="Alvarado L."/>
            <person name="Berlin A."/>
            <person name="Chapman S.B."/>
            <person name="Chen Z."/>
            <person name="Freedman E."/>
            <person name="Gellesch M."/>
            <person name="Goldberg J."/>
            <person name="Griggs A."/>
            <person name="Gujja S."/>
            <person name="Heilman E."/>
            <person name="Heiman D."/>
            <person name="Howarth C."/>
            <person name="Mehta T."/>
            <person name="Neiman D."/>
            <person name="Pearson M."/>
            <person name="Roberts A."/>
            <person name="Saif S."/>
            <person name="Shea T."/>
            <person name="Shenoy N."/>
            <person name="Sisk P."/>
            <person name="Stolte C."/>
            <person name="Sykes S."/>
            <person name="White J."/>
            <person name="Yandava C."/>
            <person name="Haas B."/>
            <person name="Nusbaum C."/>
            <person name="Birren B."/>
        </authorList>
    </citation>
    <scope>NUCLEOTIDE SEQUENCE</scope>
    <source>
        <strain evidence="27">ATCC 30864</strain>
    </source>
</reference>
<feature type="compositionally biased region" description="Polar residues" evidence="21">
    <location>
        <begin position="37"/>
        <end position="50"/>
    </location>
</feature>
<dbReference type="InterPro" id="IPR006172">
    <property type="entry name" value="DNA-dir_DNA_pol_B"/>
</dbReference>
<dbReference type="FunFam" id="1.10.287.690:FF:000001">
    <property type="entry name" value="DNA polymerase"/>
    <property type="match status" value="1"/>
</dbReference>
<keyword evidence="16 20" id="KW-0411">Iron-sulfur</keyword>
<feature type="compositionally biased region" description="Low complexity" evidence="21">
    <location>
        <begin position="103"/>
        <end position="112"/>
    </location>
</feature>
<dbReference type="GO" id="GO:0051539">
    <property type="term" value="F:4 iron, 4 sulfur cluster binding"/>
    <property type="evidence" value="ECO:0007669"/>
    <property type="project" value="UniProtKB-KW"/>
</dbReference>
<keyword evidence="27" id="KW-1185">Reference proteome</keyword>
<keyword evidence="4 20" id="KW-0004">4Fe-4S</keyword>
<dbReference type="InterPro" id="IPR043502">
    <property type="entry name" value="DNA/RNA_pol_sf"/>
</dbReference>
<feature type="compositionally biased region" description="Low complexity" evidence="21">
    <location>
        <begin position="62"/>
        <end position="75"/>
    </location>
</feature>
<evidence type="ECO:0000313" key="27">
    <source>
        <dbReference type="Proteomes" id="UP000008743"/>
    </source>
</evidence>
<dbReference type="InterPro" id="IPR006133">
    <property type="entry name" value="DNA-dir_DNA_pol_B_exonuc"/>
</dbReference>
<sequence>MDSTPMEPASTKRRMAEIDDAGSSDACCGNADHTHTHASQDGSSNETSMNKKVRIEYETSTDDAAPTPMDTTPSTVTDAPAPPRKSAFAASFARTQFTPAPPSSSSTAAPATAAPPPVAAKTSAFASAKRAPLPAAAASTSAAAGAATGSANKPPALAHKGSSSTGGGSFESELAAFDEEEFAENRVENIENVYVDPTQLNSAALSEAVTIGGGGGGGSGAWLRRPVPSLSPATDALIFQQLEIDTYMGEHLAGMPGADASRVPILRMYGVTEAGNSVMCHVHGFLPYFYAPAAGLTEDLLPGFMRVLNQNLQQQQRVARDNLSEVVLSVELVMKESIMYFHNNRKLPFVRITLALPTYVTAARKILERGLDVPNLGFRAFETYETNIEYVLRFMIDTKVTGCSWIELPAGKWQLRTHQGSEENHDAFGKKGKGSSLFSNTYGDSAGGSGKTGLAAAVAGALAVSRTSHCQIEVDVAWDAFISHGAEGEWSKIAPIRILSFDIECAGRKGIFPEPEVDPVIQIANMVSINGDNSKPFVRNVFTLGTCANIVGSDVIACATEHELLRKWADFFRVVDADIVTGYNVINFDLGYLLNRAATLKVASFPFLGRIRGVKTTVRFATFSSKAYGTRENKVITMEGRCPFDVLQILQRDYKLRSYTLNAVSALFLGEQKEDVHYSHISELQNGNEQTRRRLAVYCLKDAYLPLRLLGKLMCVVNYMEMARVTGVPFSYLLSRGQQIKVVSQLFRKVREQNLVIPFVESGGSGDTQYEGATVIEPNRGYYENPIATLDFASLYPSIMMAHNLCYTTLVNPGMSNRPSEADCTKTPTGHIFVKPNLRRGVLPEILEDLLEARKRAKNDLKKETDKFKRAVLDGRQLALKISANSVYGFTGATVGKLPCLEISSSVTGFGRDMIKQTQEAVEKQYTIANGYQHDARVIYGDTDSVMVEFGVPDTHTAMKLGTEAAALISAQFIKPIKLEFEKVYFPYLLINKKRYAGLYWTNPDKYDKMDTKGIETVRRDNCPLVKNLIGTCLQKLLIERDKEGAVQFAKDTISDLLCNRIDISQLVITKALSKTADDDDDGEGDGGKKSGGGGAGKKKAYAVKQAHAELAERMRKRDAGSAPTLGDRVPYVIIRAAKNARAYEKSEDPLYVLEHNLPLDTAYYLENQLSKPLLRIFEPILGSRAQTLLDGDHTRTIAVATPTTGGLSKFTVRSIRCVGCKVPLARNEDAVCSNCKPREAQLFQQEIAGLHALEMKFSRLWTECQRCQGSLHEEVICTRQVLLVFNWNDDFFFACDCPIFYMRRKVQKDLSDQHEIVRRFDSW</sequence>
<dbReference type="Gene3D" id="1.10.132.60">
    <property type="entry name" value="DNA polymerase family B, C-terminal domain"/>
    <property type="match status" value="1"/>
</dbReference>
<evidence type="ECO:0000256" key="14">
    <source>
        <dbReference type="ARBA" id="ARBA00022932"/>
    </source>
</evidence>
<evidence type="ECO:0000256" key="15">
    <source>
        <dbReference type="ARBA" id="ARBA00023004"/>
    </source>
</evidence>
<keyword evidence="14 20" id="KW-0239">DNA-directed DNA polymerase</keyword>
<feature type="domain" description="C4-type zinc-finger of DNA polymerase delta" evidence="24">
    <location>
        <begin position="1218"/>
        <end position="1280"/>
    </location>
</feature>